<reference evidence="2" key="1">
    <citation type="submission" date="2016-10" db="EMBL/GenBank/DDBJ databases">
        <authorList>
            <person name="Varghese N."/>
        </authorList>
    </citation>
    <scope>NUCLEOTIDE SEQUENCE [LARGE SCALE GENOMIC DNA]</scope>
    <source>
        <strain evidence="2">DSM 17980</strain>
    </source>
</reference>
<keyword evidence="2" id="KW-1185">Reference proteome</keyword>
<sequence length="56" mass="6545">MKQLYVVWYSNGDGWRPSRPMTKEFAESHAMSLESQGYTTMIRPQFRATMDDILEG</sequence>
<accession>A0A1I7G8M1</accession>
<name>A0A1I7G8M1_9BACL</name>
<dbReference type="RefSeq" id="WP_175511421.1">
    <property type="nucleotide sequence ID" value="NZ_FPBV01000002.1"/>
</dbReference>
<dbReference type="AlphaFoldDB" id="A0A1I7G8M1"/>
<dbReference type="EMBL" id="FPBV01000002">
    <property type="protein sequence ID" value="SFU44777.1"/>
    <property type="molecule type" value="Genomic_DNA"/>
</dbReference>
<evidence type="ECO:0000313" key="1">
    <source>
        <dbReference type="EMBL" id="SFU44777.1"/>
    </source>
</evidence>
<evidence type="ECO:0000313" key="2">
    <source>
        <dbReference type="Proteomes" id="UP000183508"/>
    </source>
</evidence>
<protein>
    <submittedName>
        <fullName evidence="1">Uncharacterized protein</fullName>
    </submittedName>
</protein>
<organism evidence="1 2">
    <name type="scientific">Alicyclobacillus macrosporangiidus</name>
    <dbReference type="NCBI Taxonomy" id="392015"/>
    <lineage>
        <taxon>Bacteria</taxon>
        <taxon>Bacillati</taxon>
        <taxon>Bacillota</taxon>
        <taxon>Bacilli</taxon>
        <taxon>Bacillales</taxon>
        <taxon>Alicyclobacillaceae</taxon>
        <taxon>Alicyclobacillus</taxon>
    </lineage>
</organism>
<proteinExistence type="predicted"/>
<gene>
    <name evidence="1" type="ORF">SAMN05421543_10269</name>
</gene>
<dbReference type="Proteomes" id="UP000183508">
    <property type="component" value="Unassembled WGS sequence"/>
</dbReference>